<evidence type="ECO:0000256" key="4">
    <source>
        <dbReference type="ARBA" id="ARBA00022833"/>
    </source>
</evidence>
<evidence type="ECO:0000256" key="3">
    <source>
        <dbReference type="ARBA" id="ARBA00022771"/>
    </source>
</evidence>
<dbReference type="AlphaFoldDB" id="B7PDJ3"/>
<evidence type="ECO:0000313" key="9">
    <source>
        <dbReference type="EnsemblMetazoa" id="ISCW003136-PA"/>
    </source>
</evidence>
<keyword evidence="4" id="KW-0862">Zinc</keyword>
<reference evidence="8 10" key="1">
    <citation type="submission" date="2008-03" db="EMBL/GenBank/DDBJ databases">
        <title>Annotation of Ixodes scapularis.</title>
        <authorList>
            <consortium name="Ixodes scapularis Genome Project Consortium"/>
            <person name="Caler E."/>
            <person name="Hannick L.I."/>
            <person name="Bidwell S."/>
            <person name="Joardar V."/>
            <person name="Thiagarajan M."/>
            <person name="Amedeo P."/>
            <person name="Galinsky K.J."/>
            <person name="Schobel S."/>
            <person name="Inman J."/>
            <person name="Hostetler J."/>
            <person name="Miller J."/>
            <person name="Hammond M."/>
            <person name="Megy K."/>
            <person name="Lawson D."/>
            <person name="Kodira C."/>
            <person name="Sutton G."/>
            <person name="Meyer J."/>
            <person name="Hill C.A."/>
            <person name="Birren B."/>
            <person name="Nene V."/>
            <person name="Collins F."/>
            <person name="Alarcon-Chaidez F."/>
            <person name="Wikel S."/>
            <person name="Strausberg R."/>
        </authorList>
    </citation>
    <scope>NUCLEOTIDE SEQUENCE [LARGE SCALE GENOMIC DNA]</scope>
    <source>
        <strain evidence="10">Wikel</strain>
        <strain evidence="8">Wikel colony</strain>
    </source>
</reference>
<dbReference type="Gene3D" id="1.10.1170.10">
    <property type="entry name" value="Inhibitor Of Apoptosis Protein (2mihbC-IAP-1), Chain A"/>
    <property type="match status" value="1"/>
</dbReference>
<evidence type="ECO:0000259" key="7">
    <source>
        <dbReference type="PROSITE" id="PS50089"/>
    </source>
</evidence>
<dbReference type="PROSITE" id="PS50143">
    <property type="entry name" value="BIR_REPEAT_2"/>
    <property type="match status" value="1"/>
</dbReference>
<dbReference type="Proteomes" id="UP000001555">
    <property type="component" value="Unassembled WGS sequence"/>
</dbReference>
<feature type="compositionally biased region" description="Polar residues" evidence="6">
    <location>
        <begin position="1"/>
        <end position="17"/>
    </location>
</feature>
<dbReference type="PANTHER" id="PTHR10044">
    <property type="entry name" value="INHIBITOR OF APOPTOSIS"/>
    <property type="match status" value="1"/>
</dbReference>
<dbReference type="InterPro" id="IPR050784">
    <property type="entry name" value="IAP"/>
</dbReference>
<dbReference type="EnsemblMetazoa" id="ISCW003136-RA">
    <property type="protein sequence ID" value="ISCW003136-PA"/>
    <property type="gene ID" value="ISCW003136"/>
</dbReference>
<evidence type="ECO:0000256" key="1">
    <source>
        <dbReference type="ARBA" id="ARBA00006672"/>
    </source>
</evidence>
<dbReference type="GO" id="GO:0005634">
    <property type="term" value="C:nucleus"/>
    <property type="evidence" value="ECO:0000318"/>
    <property type="project" value="GO_Central"/>
</dbReference>
<proteinExistence type="inferred from homology"/>
<evidence type="ECO:0000313" key="10">
    <source>
        <dbReference type="Proteomes" id="UP000001555"/>
    </source>
</evidence>
<dbReference type="InterPro" id="IPR013083">
    <property type="entry name" value="Znf_RING/FYVE/PHD"/>
</dbReference>
<dbReference type="GO" id="GO:0005737">
    <property type="term" value="C:cytoplasm"/>
    <property type="evidence" value="ECO:0000318"/>
    <property type="project" value="GO_Central"/>
</dbReference>
<feature type="non-terminal residue" evidence="8">
    <location>
        <position position="1"/>
    </location>
</feature>
<dbReference type="Pfam" id="PF13920">
    <property type="entry name" value="zf-C3HC4_3"/>
    <property type="match status" value="1"/>
</dbReference>
<comment type="similarity">
    <text evidence="1">Belongs to the IAP family.</text>
</comment>
<dbReference type="FunFam" id="1.10.1170.10:FF:000002">
    <property type="entry name" value="Baculoviral IAP repeat containing 7"/>
    <property type="match status" value="1"/>
</dbReference>
<dbReference type="GO" id="GO:0043066">
    <property type="term" value="P:negative regulation of apoptotic process"/>
    <property type="evidence" value="ECO:0000318"/>
    <property type="project" value="GO_Central"/>
</dbReference>
<dbReference type="EMBL" id="ABJB010291933">
    <property type="status" value="NOT_ANNOTATED_CDS"/>
    <property type="molecule type" value="Genomic_DNA"/>
</dbReference>
<dbReference type="SMART" id="SM00184">
    <property type="entry name" value="RING"/>
    <property type="match status" value="1"/>
</dbReference>
<dbReference type="FunFam" id="3.30.40.10:FF:001254">
    <property type="entry name" value="Apoptosis inhibitor IAP, putative"/>
    <property type="match status" value="1"/>
</dbReference>
<dbReference type="VEuPathDB" id="VectorBase:ISCI003136"/>
<dbReference type="FunFam" id="1.10.1170.10:FF:000033">
    <property type="entry name" value="Apoptosis inhibitor IAP, putative"/>
    <property type="match status" value="1"/>
</dbReference>
<dbReference type="VEuPathDB" id="VectorBase:ISCP_012009"/>
<keyword evidence="3 5" id="KW-0863">Zinc-finger</keyword>
<feature type="domain" description="RING-type" evidence="7">
    <location>
        <begin position="151"/>
        <end position="186"/>
    </location>
</feature>
<dbReference type="Gene3D" id="3.30.40.10">
    <property type="entry name" value="Zinc/RING finger domain, C3HC4 (zinc finger)"/>
    <property type="match status" value="1"/>
</dbReference>
<dbReference type="EMBL" id="ABJB010583886">
    <property type="status" value="NOT_ANNOTATED_CDS"/>
    <property type="molecule type" value="Genomic_DNA"/>
</dbReference>
<dbReference type="CDD" id="cd00022">
    <property type="entry name" value="BIR"/>
    <property type="match status" value="1"/>
</dbReference>
<dbReference type="PaxDb" id="6945-B7PDJ3"/>
<dbReference type="PROSITE" id="PS01282">
    <property type="entry name" value="BIR_REPEAT_1"/>
    <property type="match status" value="1"/>
</dbReference>
<gene>
    <name evidence="8" type="ORF">IscW_ISCW003136</name>
</gene>
<dbReference type="OrthoDB" id="6498074at2759"/>
<dbReference type="GO" id="GO:0031398">
    <property type="term" value="P:positive regulation of protein ubiquitination"/>
    <property type="evidence" value="ECO:0000318"/>
    <property type="project" value="GO_Central"/>
</dbReference>
<evidence type="ECO:0000256" key="5">
    <source>
        <dbReference type="PROSITE-ProRule" id="PRU00175"/>
    </source>
</evidence>
<dbReference type="EMBL" id="DS690281">
    <property type="protein sequence ID" value="EEC04665.1"/>
    <property type="molecule type" value="Genomic_DNA"/>
</dbReference>
<sequence>LPSASGSSVPTGQSSRGPTHPGYSLREKRRATFVNWPRHAFSNVEALVDAGLFYEGEDDMAICYYCGGALRSWQKDDIPFVEHARWYPECTFVKLSMEPALYNTVRSLQEECLMEVSITGGINTRGTSRAALHMIGILDEKPTQKQVDNSCAVCLGDQKSVLFMPCQHLVTCVDCATKVDQCPMCREQISARIRAFLC</sequence>
<dbReference type="GO" id="GO:0008270">
    <property type="term" value="F:zinc ion binding"/>
    <property type="evidence" value="ECO:0007669"/>
    <property type="project" value="UniProtKB-KW"/>
</dbReference>
<feature type="region of interest" description="Disordered" evidence="6">
    <location>
        <begin position="1"/>
        <end position="23"/>
    </location>
</feature>
<name>B7PDJ3_IXOSC</name>
<dbReference type="GO" id="GO:0051726">
    <property type="term" value="P:regulation of cell cycle"/>
    <property type="evidence" value="ECO:0000318"/>
    <property type="project" value="GO_Central"/>
</dbReference>
<dbReference type="GO" id="GO:0061630">
    <property type="term" value="F:ubiquitin protein ligase activity"/>
    <property type="evidence" value="ECO:0000318"/>
    <property type="project" value="GO_Central"/>
</dbReference>
<dbReference type="EMBL" id="ABJB010239045">
    <property type="status" value="NOT_ANNOTATED_CDS"/>
    <property type="molecule type" value="Genomic_DNA"/>
</dbReference>
<accession>B7PDJ3</accession>
<dbReference type="HOGENOM" id="CLU_016347_2_0_1"/>
<evidence type="ECO:0000256" key="2">
    <source>
        <dbReference type="ARBA" id="ARBA00022723"/>
    </source>
</evidence>
<dbReference type="VEuPathDB" id="VectorBase:ISCW003136"/>
<dbReference type="PROSITE" id="PS50089">
    <property type="entry name" value="ZF_RING_2"/>
    <property type="match status" value="1"/>
</dbReference>
<evidence type="ECO:0000313" key="8">
    <source>
        <dbReference type="EMBL" id="EEC04665.1"/>
    </source>
</evidence>
<dbReference type="FunCoup" id="B7PDJ3">
    <property type="interactions" value="245"/>
</dbReference>
<dbReference type="InterPro" id="IPR001370">
    <property type="entry name" value="BIR_rpt"/>
</dbReference>
<dbReference type="SUPFAM" id="SSF57924">
    <property type="entry name" value="Inhibitor of apoptosis (IAP) repeat"/>
    <property type="match status" value="1"/>
</dbReference>
<dbReference type="STRING" id="6945.B7PDJ3"/>
<keyword evidence="2" id="KW-0479">Metal-binding</keyword>
<dbReference type="InterPro" id="IPR001841">
    <property type="entry name" value="Znf_RING"/>
</dbReference>
<organism>
    <name type="scientific">Ixodes scapularis</name>
    <name type="common">Black-legged tick</name>
    <name type="synonym">Deer tick</name>
    <dbReference type="NCBI Taxonomy" id="6945"/>
    <lineage>
        <taxon>Eukaryota</taxon>
        <taxon>Metazoa</taxon>
        <taxon>Ecdysozoa</taxon>
        <taxon>Arthropoda</taxon>
        <taxon>Chelicerata</taxon>
        <taxon>Arachnida</taxon>
        <taxon>Acari</taxon>
        <taxon>Parasitiformes</taxon>
        <taxon>Ixodida</taxon>
        <taxon>Ixodoidea</taxon>
        <taxon>Ixodidae</taxon>
        <taxon>Ixodinae</taxon>
        <taxon>Ixodes</taxon>
    </lineage>
</organism>
<dbReference type="PANTHER" id="PTHR10044:SF139">
    <property type="entry name" value="DEATH-ASSOCIATED INHIBITOR OF APOPTOSIS 2"/>
    <property type="match status" value="1"/>
</dbReference>
<reference evidence="9" key="2">
    <citation type="submission" date="2020-05" db="UniProtKB">
        <authorList>
            <consortium name="EnsemblMetazoa"/>
        </authorList>
    </citation>
    <scope>IDENTIFICATION</scope>
    <source>
        <strain evidence="9">wikel</strain>
    </source>
</reference>
<keyword evidence="10" id="KW-1185">Reference proteome</keyword>
<dbReference type="Pfam" id="PF00653">
    <property type="entry name" value="BIR"/>
    <property type="match status" value="1"/>
</dbReference>
<protein>
    <submittedName>
        <fullName evidence="8 9">Apoptosis inhibitor IAP, putative</fullName>
    </submittedName>
</protein>
<dbReference type="SMART" id="SM00238">
    <property type="entry name" value="BIR"/>
    <property type="match status" value="1"/>
</dbReference>
<evidence type="ECO:0000256" key="6">
    <source>
        <dbReference type="SAM" id="MobiDB-lite"/>
    </source>
</evidence>
<dbReference type="GO" id="GO:0043027">
    <property type="term" value="F:cysteine-type endopeptidase inhibitor activity involved in apoptotic process"/>
    <property type="evidence" value="ECO:0000318"/>
    <property type="project" value="GO_Central"/>
</dbReference>